<dbReference type="KEGG" id="vpi:BW732_00540"/>
<dbReference type="Gene3D" id="3.40.50.2300">
    <property type="match status" value="2"/>
</dbReference>
<accession>A0A1Q2D3B4</accession>
<dbReference type="OrthoDB" id="9776955at2"/>
<dbReference type="AlphaFoldDB" id="A0A1Q2D3B4"/>
<evidence type="ECO:0000313" key="1">
    <source>
        <dbReference type="EMBL" id="AQP52856.1"/>
    </source>
</evidence>
<keyword evidence="2" id="KW-1185">Reference proteome</keyword>
<dbReference type="SUPFAM" id="SSF53822">
    <property type="entry name" value="Periplasmic binding protein-like I"/>
    <property type="match status" value="1"/>
</dbReference>
<dbReference type="EMBL" id="CP019609">
    <property type="protein sequence ID" value="AQP52856.1"/>
    <property type="molecule type" value="Genomic_DNA"/>
</dbReference>
<dbReference type="InterPro" id="IPR028082">
    <property type="entry name" value="Peripla_BP_I"/>
</dbReference>
<dbReference type="STRING" id="633807.BW732_00540"/>
<gene>
    <name evidence="1" type="ORF">BW732_00540</name>
</gene>
<dbReference type="PANTHER" id="PTHR35271">
    <property type="entry name" value="ABC TRANSPORTER, SUBSTRATE-BINDING LIPOPROTEIN-RELATED"/>
    <property type="match status" value="1"/>
</dbReference>
<organism evidence="1 2">
    <name type="scientific">Vagococcus penaei</name>
    <dbReference type="NCBI Taxonomy" id="633807"/>
    <lineage>
        <taxon>Bacteria</taxon>
        <taxon>Bacillati</taxon>
        <taxon>Bacillota</taxon>
        <taxon>Bacilli</taxon>
        <taxon>Lactobacillales</taxon>
        <taxon>Enterococcaceae</taxon>
        <taxon>Vagococcus</taxon>
    </lineage>
</organism>
<name>A0A1Q2D3B4_9ENTE</name>
<dbReference type="InterPro" id="IPR047776">
    <property type="entry name" value="ABC_SBP_TrpX-like"/>
</dbReference>
<dbReference type="PANTHER" id="PTHR35271:SF1">
    <property type="entry name" value="ABC TRANSPORTER, SUBSTRATE-BINDING LIPOPROTEIN"/>
    <property type="match status" value="1"/>
</dbReference>
<dbReference type="CDD" id="cd06325">
    <property type="entry name" value="PBP1_ABC_unchar_transporter"/>
    <property type="match status" value="1"/>
</dbReference>
<sequence length="339" mass="36410">MKNRRLILSVSTIILFLVGAFIKETLFADSLQSKNDNQTSLPVVGVLQFVSHPSLDEIYQGMVDELAKSGYKNGETVTLERQNGQADQSKLASMSQQLISKNPNVLVAIATPAAQALANQTQDIPLILGAVSDPVGSGLAESMEKPGKNATGVSDIAPVDEQLDLIQMLLPGKKVMGILTSSSEDNSKFHVDRTTKIAEAQGFTVKSYTVPSSNEITQMIHSLATDIDFLYIPNDNTIANAMPTVVSVADQYQLPVIPAVEEMVAQGGLATVGNNQKKLGQQIGKMVVKVLEDELDPAKTPIEVFSTGDPVINPTKATELGITIPKELENIKTIQKDVK</sequence>
<protein>
    <submittedName>
        <fullName evidence="1">Peptide ABC transporter substrate-binding protein</fullName>
    </submittedName>
</protein>
<dbReference type="RefSeq" id="WP_077274959.1">
    <property type="nucleotide sequence ID" value="NZ_CP019609.1"/>
</dbReference>
<dbReference type="NCBIfam" id="NF041285">
    <property type="entry name" value="ABC_SBP_TrpX"/>
    <property type="match status" value="1"/>
</dbReference>
<evidence type="ECO:0000313" key="2">
    <source>
        <dbReference type="Proteomes" id="UP000188246"/>
    </source>
</evidence>
<proteinExistence type="predicted"/>
<reference evidence="1 2" key="1">
    <citation type="journal article" date="2010" name="Int. J. Syst. Evol. Microbiol.">
        <title>Vagococcus penaei sp. nov., isolated from spoilage microbiota of cooked shrimp (Penaeus vannamei).</title>
        <authorList>
            <person name="Jaffres E."/>
            <person name="Prevost H."/>
            <person name="Rossero A."/>
            <person name="Joffraud J.J."/>
            <person name="Dousset X."/>
        </authorList>
    </citation>
    <scope>NUCLEOTIDE SEQUENCE [LARGE SCALE GENOMIC DNA]</scope>
    <source>
        <strain evidence="1 2">CD276</strain>
    </source>
</reference>
<dbReference type="Proteomes" id="UP000188246">
    <property type="component" value="Chromosome"/>
</dbReference>
<dbReference type="Pfam" id="PF04392">
    <property type="entry name" value="ABC_sub_bind"/>
    <property type="match status" value="1"/>
</dbReference>
<dbReference type="InterPro" id="IPR007487">
    <property type="entry name" value="ABC_transpt-TYRBP-like"/>
</dbReference>